<dbReference type="PROSITE" id="PS51257">
    <property type="entry name" value="PROKAR_LIPOPROTEIN"/>
    <property type="match status" value="1"/>
</dbReference>
<dbReference type="RefSeq" id="WP_034708427.1">
    <property type="nucleotide sequence ID" value="NZ_JPRH01000001.1"/>
</dbReference>
<name>A0A086ABC3_9FLAO</name>
<reference evidence="1 2" key="1">
    <citation type="submission" date="2014-07" db="EMBL/GenBank/DDBJ databases">
        <title>Genome of Chryseobacterium soli DSM 19298.</title>
        <authorList>
            <person name="Stropko S.J."/>
            <person name="Pipes S.E."/>
            <person name="Newman J."/>
        </authorList>
    </citation>
    <scope>NUCLEOTIDE SEQUENCE [LARGE SCALE GENOMIC DNA]</scope>
    <source>
        <strain evidence="1 2">DSM 19298</strain>
    </source>
</reference>
<dbReference type="Proteomes" id="UP000028705">
    <property type="component" value="Unassembled WGS sequence"/>
</dbReference>
<dbReference type="EMBL" id="JPRH01000001">
    <property type="protein sequence ID" value="KFF13987.1"/>
    <property type="molecule type" value="Genomic_DNA"/>
</dbReference>
<dbReference type="OrthoDB" id="1271983at2"/>
<dbReference type="AlphaFoldDB" id="A0A086ABC3"/>
<organism evidence="1 2">
    <name type="scientific">Chryseobacterium soli</name>
    <dbReference type="NCBI Taxonomy" id="445961"/>
    <lineage>
        <taxon>Bacteria</taxon>
        <taxon>Pseudomonadati</taxon>
        <taxon>Bacteroidota</taxon>
        <taxon>Flavobacteriia</taxon>
        <taxon>Flavobacteriales</taxon>
        <taxon>Weeksellaceae</taxon>
        <taxon>Chryseobacterium group</taxon>
        <taxon>Chryseobacterium</taxon>
    </lineage>
</organism>
<evidence type="ECO:0000313" key="1">
    <source>
        <dbReference type="EMBL" id="KFF13987.1"/>
    </source>
</evidence>
<protein>
    <recommendedName>
        <fullName evidence="3">DUF4595 domain-containing protein</fullName>
    </recommendedName>
</protein>
<proteinExistence type="predicted"/>
<dbReference type="eggNOG" id="ENOG502ZZJR">
    <property type="taxonomic scope" value="Bacteria"/>
</dbReference>
<keyword evidence="2" id="KW-1185">Reference proteome</keyword>
<comment type="caution">
    <text evidence="1">The sequence shown here is derived from an EMBL/GenBank/DDBJ whole genome shotgun (WGS) entry which is preliminary data.</text>
</comment>
<gene>
    <name evidence="1" type="ORF">IW15_00615</name>
</gene>
<accession>A0A086ABC3</accession>
<evidence type="ECO:0008006" key="3">
    <source>
        <dbReference type="Google" id="ProtNLM"/>
    </source>
</evidence>
<sequence>MGKNYLLKILAGILFGFMISCDNTTSDPVESGGSGGNGTTPQDSRVLDKITVNNAVQEEYITTNTGILQKATVKDDNTAGATLTGALTYTSNKIISNIKFTGTATGSIDYDFNVILDSNGRVYSTSCVATAPTVPNSYISDFVYTYDATGKLTKVVEKRKVGGMTTYTVFTQTVLNYVGDNISQAVWSKGVVDGTGAPNMATATTNIYNFQNYDMRKSPYSTLPKAFFVVWSLIRPQNFYTISPNNPTSMYFMYPSPTPAVSIPKSYMYDSQSYPTSDQTQTVKYTYKTL</sequence>
<evidence type="ECO:0000313" key="2">
    <source>
        <dbReference type="Proteomes" id="UP000028705"/>
    </source>
</evidence>
<dbReference type="STRING" id="445961.IW15_00615"/>